<evidence type="ECO:0000313" key="2">
    <source>
        <dbReference type="EMBL" id="WFF79274.1"/>
    </source>
</evidence>
<organism evidence="2 3">
    <name type="scientific">Delftia tsuruhatensis</name>
    <dbReference type="NCBI Taxonomy" id="180282"/>
    <lineage>
        <taxon>Bacteria</taxon>
        <taxon>Pseudomonadati</taxon>
        <taxon>Pseudomonadota</taxon>
        <taxon>Betaproteobacteria</taxon>
        <taxon>Burkholderiales</taxon>
        <taxon>Comamonadaceae</taxon>
        <taxon>Delftia</taxon>
    </lineage>
</organism>
<evidence type="ECO:0008006" key="4">
    <source>
        <dbReference type="Google" id="ProtNLM"/>
    </source>
</evidence>
<dbReference type="EMBL" id="CP120956">
    <property type="protein sequence ID" value="WFF79274.1"/>
    <property type="molecule type" value="Genomic_DNA"/>
</dbReference>
<sequence>MTDLLIVQEVEILAEEAQDSVLVEQVEETEIVELGQQGPPGRPGEPGPAGGSSVQRTAGTNLSALLAVYELNGVVRALSADDALHIDLLVGITLTAAQAGELVNVQRLGAIEDPGWNWVPGRVYLGANGALTQAPPTSGFDLLIGSATSTTRIALNLQDPISLE</sequence>
<protein>
    <recommendedName>
        <fullName evidence="4">Collagen triple helix repeat-containing protein</fullName>
    </recommendedName>
</protein>
<gene>
    <name evidence="2" type="ORF">PYR84_20305</name>
</gene>
<name>A0AAX3SGY9_9BURK</name>
<dbReference type="AlphaFoldDB" id="A0AAX3SGY9"/>
<evidence type="ECO:0000256" key="1">
    <source>
        <dbReference type="SAM" id="MobiDB-lite"/>
    </source>
</evidence>
<reference evidence="2" key="1">
    <citation type="submission" date="2023-03" db="EMBL/GenBank/DDBJ databases">
        <title>Synergistic degradation of erythromycin by symbiotic bacteria Ery-6A and Ery-6B and application in simulated water remediation.</title>
        <authorList>
            <person name="Xu S."/>
        </authorList>
    </citation>
    <scope>NUCLEOTIDE SEQUENCE</scope>
    <source>
        <strain evidence="2">Ery-6A</strain>
    </source>
</reference>
<dbReference type="RefSeq" id="WP_277848692.1">
    <property type="nucleotide sequence ID" value="NZ_CP120956.1"/>
</dbReference>
<feature type="region of interest" description="Disordered" evidence="1">
    <location>
        <begin position="34"/>
        <end position="55"/>
    </location>
</feature>
<proteinExistence type="predicted"/>
<evidence type="ECO:0000313" key="3">
    <source>
        <dbReference type="Proteomes" id="UP001219066"/>
    </source>
</evidence>
<accession>A0AAX3SGY9</accession>
<dbReference type="Proteomes" id="UP001219066">
    <property type="component" value="Chromosome"/>
</dbReference>